<keyword evidence="3" id="KW-0472">Membrane</keyword>
<feature type="signal peptide" evidence="5">
    <location>
        <begin position="1"/>
        <end position="22"/>
    </location>
</feature>
<dbReference type="InterPro" id="IPR015631">
    <property type="entry name" value="CD2/SLAM_rcpt"/>
</dbReference>
<evidence type="ECO:0000313" key="7">
    <source>
        <dbReference type="RefSeq" id="XP_026545213.1"/>
    </source>
</evidence>
<dbReference type="InterPro" id="IPR036179">
    <property type="entry name" value="Ig-like_dom_sf"/>
</dbReference>
<evidence type="ECO:0000313" key="6">
    <source>
        <dbReference type="Proteomes" id="UP000504612"/>
    </source>
</evidence>
<dbReference type="PANTHER" id="PTHR12080">
    <property type="entry name" value="SIGNALING LYMPHOCYTIC ACTIVATION MOLECULE"/>
    <property type="match status" value="1"/>
</dbReference>
<sequence>MRHKDAFWVTLLLVYFQAETSAIQLNGVLGESVTFQINDSKPFATISWSKTEKKNRFRVFALVAPGNPCKILVPIQAFKQRISSSKDCRNLQLSHLSQEDINRYTANIVLTTSESINEHFDLKVYRRLQSTDLSIKCKISRGQTELFHLMCSVGKWGDQLDLQWFVAEDLASHVTRESLLTINYTSSKIFDQEVSCQVENPVSKVSRNMTLSEACPRLLKQPSRIQKALFLHQSSHLDERGGPKEL</sequence>
<dbReference type="AlphaFoldDB" id="A0A6J1VX73"/>
<evidence type="ECO:0000256" key="4">
    <source>
        <dbReference type="ARBA" id="ARBA00023180"/>
    </source>
</evidence>
<evidence type="ECO:0000256" key="3">
    <source>
        <dbReference type="ARBA" id="ARBA00023136"/>
    </source>
</evidence>
<dbReference type="GeneID" id="113426975"/>
<proteinExistence type="predicted"/>
<name>A0A6J1VX73_9SAUR</name>
<evidence type="ECO:0000256" key="1">
    <source>
        <dbReference type="ARBA" id="ARBA00004370"/>
    </source>
</evidence>
<dbReference type="Gene3D" id="2.60.40.10">
    <property type="entry name" value="Immunoglobulins"/>
    <property type="match status" value="2"/>
</dbReference>
<reference evidence="7" key="1">
    <citation type="submission" date="2025-08" db="UniProtKB">
        <authorList>
            <consortium name="RefSeq"/>
        </authorList>
    </citation>
    <scope>IDENTIFICATION</scope>
</reference>
<organism evidence="6 7">
    <name type="scientific">Notechis scutatus</name>
    <name type="common">mainland tiger snake</name>
    <dbReference type="NCBI Taxonomy" id="8663"/>
    <lineage>
        <taxon>Eukaryota</taxon>
        <taxon>Metazoa</taxon>
        <taxon>Chordata</taxon>
        <taxon>Craniata</taxon>
        <taxon>Vertebrata</taxon>
        <taxon>Euteleostomi</taxon>
        <taxon>Lepidosauria</taxon>
        <taxon>Squamata</taxon>
        <taxon>Bifurcata</taxon>
        <taxon>Unidentata</taxon>
        <taxon>Episquamata</taxon>
        <taxon>Toxicofera</taxon>
        <taxon>Serpentes</taxon>
        <taxon>Colubroidea</taxon>
        <taxon>Elapidae</taxon>
        <taxon>Hydrophiinae</taxon>
        <taxon>Notechis</taxon>
    </lineage>
</organism>
<gene>
    <name evidence="7" type="primary">LOC113426975</name>
</gene>
<protein>
    <submittedName>
        <fullName evidence="7">SLAM family member 9-like</fullName>
    </submittedName>
</protein>
<evidence type="ECO:0000256" key="2">
    <source>
        <dbReference type="ARBA" id="ARBA00022729"/>
    </source>
</evidence>
<dbReference type="GO" id="GO:0042110">
    <property type="term" value="P:T cell activation"/>
    <property type="evidence" value="ECO:0007669"/>
    <property type="project" value="TreeGrafter"/>
</dbReference>
<dbReference type="Proteomes" id="UP000504612">
    <property type="component" value="Unplaced"/>
</dbReference>
<accession>A0A6J1VX73</accession>
<keyword evidence="4" id="KW-0325">Glycoprotein</keyword>
<evidence type="ECO:0000256" key="5">
    <source>
        <dbReference type="SAM" id="SignalP"/>
    </source>
</evidence>
<dbReference type="RefSeq" id="XP_026545213.1">
    <property type="nucleotide sequence ID" value="XM_026689428.1"/>
</dbReference>
<dbReference type="SUPFAM" id="SSF48726">
    <property type="entry name" value="Immunoglobulin"/>
    <property type="match status" value="1"/>
</dbReference>
<dbReference type="PANTHER" id="PTHR12080:SF18">
    <property type="entry name" value="SLAM FAMILY MEMBER 9"/>
    <property type="match status" value="1"/>
</dbReference>
<feature type="chain" id="PRO_5026780421" evidence="5">
    <location>
        <begin position="23"/>
        <end position="246"/>
    </location>
</feature>
<comment type="subcellular location">
    <subcellularLocation>
        <location evidence="1">Membrane</location>
    </subcellularLocation>
</comment>
<dbReference type="GO" id="GO:0009897">
    <property type="term" value="C:external side of plasma membrane"/>
    <property type="evidence" value="ECO:0007669"/>
    <property type="project" value="TreeGrafter"/>
</dbReference>
<dbReference type="InterPro" id="IPR013783">
    <property type="entry name" value="Ig-like_fold"/>
</dbReference>
<keyword evidence="6" id="KW-1185">Reference proteome</keyword>
<dbReference type="KEGG" id="nss:113426975"/>
<keyword evidence="2 5" id="KW-0732">Signal</keyword>